<keyword evidence="2" id="KW-0812">Transmembrane</keyword>
<evidence type="ECO:0000256" key="2">
    <source>
        <dbReference type="SAM" id="Phobius"/>
    </source>
</evidence>
<evidence type="ECO:0000313" key="4">
    <source>
        <dbReference type="Proteomes" id="UP000182658"/>
    </source>
</evidence>
<accession>A0A1J7JIK3</accession>
<keyword evidence="2" id="KW-0472">Membrane</keyword>
<organism evidence="3 4">
    <name type="scientific">Coniochaeta ligniaria NRRL 30616</name>
    <dbReference type="NCBI Taxonomy" id="1408157"/>
    <lineage>
        <taxon>Eukaryota</taxon>
        <taxon>Fungi</taxon>
        <taxon>Dikarya</taxon>
        <taxon>Ascomycota</taxon>
        <taxon>Pezizomycotina</taxon>
        <taxon>Sordariomycetes</taxon>
        <taxon>Sordariomycetidae</taxon>
        <taxon>Coniochaetales</taxon>
        <taxon>Coniochaetaceae</taxon>
        <taxon>Coniochaeta</taxon>
    </lineage>
</organism>
<feature type="region of interest" description="Disordered" evidence="1">
    <location>
        <begin position="121"/>
        <end position="187"/>
    </location>
</feature>
<dbReference type="OrthoDB" id="10507066at2759"/>
<protein>
    <submittedName>
        <fullName evidence="3">Uncharacterized protein</fullName>
    </submittedName>
</protein>
<evidence type="ECO:0000313" key="3">
    <source>
        <dbReference type="EMBL" id="OIW33201.1"/>
    </source>
</evidence>
<reference evidence="3 4" key="1">
    <citation type="submission" date="2016-10" db="EMBL/GenBank/DDBJ databases">
        <title>Draft genome sequence of Coniochaeta ligniaria NRRL30616, a lignocellulolytic fungus for bioabatement of inhibitors in plant biomass hydrolysates.</title>
        <authorList>
            <consortium name="DOE Joint Genome Institute"/>
            <person name="Jimenez D.J."/>
            <person name="Hector R.E."/>
            <person name="Riley R."/>
            <person name="Sun H."/>
            <person name="Grigoriev I.V."/>
            <person name="Van Elsas J.D."/>
            <person name="Nichols N.N."/>
        </authorList>
    </citation>
    <scope>NUCLEOTIDE SEQUENCE [LARGE SCALE GENOMIC DNA]</scope>
    <source>
        <strain evidence="3 4">NRRL 30616</strain>
    </source>
</reference>
<dbReference type="Proteomes" id="UP000182658">
    <property type="component" value="Unassembled WGS sequence"/>
</dbReference>
<sequence length="187" mass="21665">MDNNTPEIVLLACGILALVVLMSSILWLGHRKRYQERRDSRESQSYNNHTQGRECLFKEVFADHPDHDPPLIRLYDNDRPSFITTVRKRSQTIAGAVQQELRDLRRDLKLESLAGGSQSLLDEESEVGLLTDSSTEEEIMQDHSNTGADRRHGRDARRRTSSSVKLQRLKPRKSRFFEHLDPEQRGW</sequence>
<feature type="compositionally biased region" description="Basic residues" evidence="1">
    <location>
        <begin position="151"/>
        <end position="160"/>
    </location>
</feature>
<feature type="transmembrane region" description="Helical" evidence="2">
    <location>
        <begin position="6"/>
        <end position="28"/>
    </location>
</feature>
<gene>
    <name evidence="3" type="ORF">CONLIGDRAFT_163971</name>
</gene>
<dbReference type="AlphaFoldDB" id="A0A1J7JIK3"/>
<evidence type="ECO:0000256" key="1">
    <source>
        <dbReference type="SAM" id="MobiDB-lite"/>
    </source>
</evidence>
<dbReference type="InParanoid" id="A0A1J7JIK3"/>
<dbReference type="EMBL" id="KV875094">
    <property type="protein sequence ID" value="OIW33201.1"/>
    <property type="molecule type" value="Genomic_DNA"/>
</dbReference>
<feature type="compositionally biased region" description="Basic and acidic residues" evidence="1">
    <location>
        <begin position="175"/>
        <end position="187"/>
    </location>
</feature>
<keyword evidence="4" id="KW-1185">Reference proteome</keyword>
<name>A0A1J7JIK3_9PEZI</name>
<keyword evidence="2" id="KW-1133">Transmembrane helix</keyword>
<proteinExistence type="predicted"/>